<protein>
    <recommendedName>
        <fullName evidence="5">Transposase</fullName>
    </recommendedName>
</protein>
<feature type="domain" description="DUF4218" evidence="1">
    <location>
        <begin position="525"/>
        <end position="588"/>
    </location>
</feature>
<reference evidence="3 4" key="1">
    <citation type="journal article" date="2024" name="Plant J.">
        <title>Genome sequences and population genomics reveal climatic adaptation and genomic divergence between two closely related sweetgum species.</title>
        <authorList>
            <person name="Xu W.Q."/>
            <person name="Ren C.Q."/>
            <person name="Zhang X.Y."/>
            <person name="Comes H.P."/>
            <person name="Liu X.H."/>
            <person name="Li Y.G."/>
            <person name="Kettle C.J."/>
            <person name="Jalonen R."/>
            <person name="Gaisberger H."/>
            <person name="Ma Y.Z."/>
            <person name="Qiu Y.X."/>
        </authorList>
    </citation>
    <scope>NUCLEOTIDE SEQUENCE [LARGE SCALE GENOMIC DNA]</scope>
    <source>
        <strain evidence="3">Hangzhou</strain>
    </source>
</reference>
<evidence type="ECO:0000259" key="2">
    <source>
        <dbReference type="Pfam" id="PF13963"/>
    </source>
</evidence>
<dbReference type="PANTHER" id="PTHR48258">
    <property type="entry name" value="DUF4218 DOMAIN-CONTAINING PROTEIN-RELATED"/>
    <property type="match status" value="1"/>
</dbReference>
<dbReference type="AlphaFoldDB" id="A0AAP0N6T7"/>
<feature type="domain" description="Transposase-associated" evidence="2">
    <location>
        <begin position="5"/>
        <end position="79"/>
    </location>
</feature>
<gene>
    <name evidence="3" type="ORF">L1049_025355</name>
</gene>
<dbReference type="InterPro" id="IPR029480">
    <property type="entry name" value="Transpos_assoc"/>
</dbReference>
<evidence type="ECO:0000313" key="3">
    <source>
        <dbReference type="EMBL" id="KAK9266722.1"/>
    </source>
</evidence>
<dbReference type="InterPro" id="IPR025452">
    <property type="entry name" value="DUF4218"/>
</dbReference>
<dbReference type="Pfam" id="PF13960">
    <property type="entry name" value="DUF4218"/>
    <property type="match status" value="1"/>
</dbReference>
<name>A0AAP0N6T7_LIQFO</name>
<evidence type="ECO:0000313" key="4">
    <source>
        <dbReference type="Proteomes" id="UP001415857"/>
    </source>
</evidence>
<sequence length="778" mass="90579">MPIDKSWMTISNRECDAYDKGVMEFLDFVFNRIRDSDNKIRCPCINCNNMVRKIRNEVHYDLLQKGIVGTYTTWYCHGERIGEPLIEDDDDDDDDNDDEDDECDDMYNLIMDTHGHTMATPYAAEDLNGIETETPNVEAEKFYRLLTDAKQKPYPRCEKYSRLSFIIKLLHLKCLNGWSNNSISMLLEFLKDAFPEAKSSPNSYYEAKKTIKDLSLDYIKIEPLSPSLTWHTQSLTQQTSQFTHTPITPSSSAVHCPSLPVAYTGPRLTLMASQPQYLTASDGALRVNWHVLVVKYLPCDHKWRHQKVQFDNTREKKVASKRQTGDDVFNQLRLHKQVTFGKVVDKQGKVVDKQKVPGFGLTHNWIKHSIFFELPYWRTLKLCHNLDVMHIEKNVSANMLKEIMNIGLKPKEKLNSRNDLKEMNISHSLHPRKVNGKTMLSRACYELTHEEKITLCTWLKELKVLDGYSANLSRCVNTNEGKISGMKSHDYHVFLERLLPLVIRNLLPRHVCDALIELSIFFRDICSKVLHIEDLDHLEHQISLTLCKLERIFLPLFFNVIEHLPIHLPWEVKVGGPIQYRWMYLIERDSNGQIDEQMLSLARGPEKRVTCWSDYNVNGFRFNTKEYEKAKKTQNSRVMVRGESQKEEMNYYGELNTSEPFVLACQATQFFYAKRIKYPDWYVVVKTKPRNLFDMPLGEDEHSQDDDAYQESESNIVLTPAHEENNMDKEVVWNRNDVEGEIIDENVVLQEKANQNNDDNITDDDSDAFDIDEMLVDD</sequence>
<dbReference type="EMBL" id="JBBPBK010000077">
    <property type="protein sequence ID" value="KAK9266722.1"/>
    <property type="molecule type" value="Genomic_DNA"/>
</dbReference>
<keyword evidence="4" id="KW-1185">Reference proteome</keyword>
<organism evidence="3 4">
    <name type="scientific">Liquidambar formosana</name>
    <name type="common">Formosan gum</name>
    <dbReference type="NCBI Taxonomy" id="63359"/>
    <lineage>
        <taxon>Eukaryota</taxon>
        <taxon>Viridiplantae</taxon>
        <taxon>Streptophyta</taxon>
        <taxon>Embryophyta</taxon>
        <taxon>Tracheophyta</taxon>
        <taxon>Spermatophyta</taxon>
        <taxon>Magnoliopsida</taxon>
        <taxon>eudicotyledons</taxon>
        <taxon>Gunneridae</taxon>
        <taxon>Pentapetalae</taxon>
        <taxon>Saxifragales</taxon>
        <taxon>Altingiaceae</taxon>
        <taxon>Liquidambar</taxon>
    </lineage>
</organism>
<evidence type="ECO:0008006" key="5">
    <source>
        <dbReference type="Google" id="ProtNLM"/>
    </source>
</evidence>
<comment type="caution">
    <text evidence="3">The sequence shown here is derived from an EMBL/GenBank/DDBJ whole genome shotgun (WGS) entry which is preliminary data.</text>
</comment>
<dbReference type="PANTHER" id="PTHR48258:SF3">
    <property type="entry name" value="FK506-BINDING PROTEIN 4-LIKE ISOFORM X1"/>
    <property type="match status" value="1"/>
</dbReference>
<accession>A0AAP0N6T7</accession>
<dbReference type="Pfam" id="PF13963">
    <property type="entry name" value="Transpos_assoc"/>
    <property type="match status" value="1"/>
</dbReference>
<proteinExistence type="predicted"/>
<dbReference type="Proteomes" id="UP001415857">
    <property type="component" value="Unassembled WGS sequence"/>
</dbReference>
<evidence type="ECO:0000259" key="1">
    <source>
        <dbReference type="Pfam" id="PF13960"/>
    </source>
</evidence>